<comment type="caution">
    <text evidence="1">The sequence shown here is derived from an EMBL/GenBank/DDBJ whole genome shotgun (WGS) entry which is preliminary data.</text>
</comment>
<dbReference type="Proteomes" id="UP000298860">
    <property type="component" value="Unassembled WGS sequence"/>
</dbReference>
<evidence type="ECO:0000313" key="1">
    <source>
        <dbReference type="EMBL" id="GDY30091.1"/>
    </source>
</evidence>
<name>A0A4D4J0U7_9PSEU</name>
<reference evidence="2" key="1">
    <citation type="submission" date="2019-04" db="EMBL/GenBank/DDBJ databases">
        <title>Draft genome sequence of Pseudonocardiaceae bacterium SL3-2-4.</title>
        <authorList>
            <person name="Ningsih F."/>
            <person name="Yokota A."/>
            <person name="Sakai Y."/>
            <person name="Nanatani K."/>
            <person name="Yabe S."/>
            <person name="Oetari A."/>
            <person name="Sjamsuridzal W."/>
        </authorList>
    </citation>
    <scope>NUCLEOTIDE SEQUENCE [LARGE SCALE GENOMIC DNA]</scope>
    <source>
        <strain evidence="2">SL3-2-4</strain>
    </source>
</reference>
<accession>A0A4D4J0U7</accession>
<gene>
    <name evidence="1" type="ORF">GTS_17240</name>
</gene>
<organism evidence="1 2">
    <name type="scientific">Gandjariella thermophila</name>
    <dbReference type="NCBI Taxonomy" id="1931992"/>
    <lineage>
        <taxon>Bacteria</taxon>
        <taxon>Bacillati</taxon>
        <taxon>Actinomycetota</taxon>
        <taxon>Actinomycetes</taxon>
        <taxon>Pseudonocardiales</taxon>
        <taxon>Pseudonocardiaceae</taxon>
        <taxon>Gandjariella</taxon>
    </lineage>
</organism>
<dbReference type="OrthoDB" id="4522476at2"/>
<dbReference type="EMBL" id="BJFL01000006">
    <property type="protein sequence ID" value="GDY30091.1"/>
    <property type="molecule type" value="Genomic_DNA"/>
</dbReference>
<keyword evidence="2" id="KW-1185">Reference proteome</keyword>
<evidence type="ECO:0008006" key="3">
    <source>
        <dbReference type="Google" id="ProtNLM"/>
    </source>
</evidence>
<evidence type="ECO:0000313" key="2">
    <source>
        <dbReference type="Proteomes" id="UP000298860"/>
    </source>
</evidence>
<dbReference type="RefSeq" id="WP_137813237.1">
    <property type="nucleotide sequence ID" value="NZ_BJFL01000006.1"/>
</dbReference>
<dbReference type="AlphaFoldDB" id="A0A4D4J0U7"/>
<sequence>MAESTGVPLVLPAWAWQREDVRDALRTRDVSALFRAAQRYTGASQSRIAIATGMLQGRVSEIVRNTRAVTTLDLFERIADGLSMPDDARMLMGLAPRHPAGLDHLSASGRAELIAVYPTQSTALSDIQGLANAAKEVDILAVRGLGIIGLNDSILRSFVKFGAPTVRVLLLDPDCEAAHRRASEVGESYGSFSSGIRLSIERLRELAAAGVDVEGHIYDLLPTWRVIGLDNTLFVSAFGEIHEGHTSPMYRIAGSPHGALHRGFRRFMGELRRTARRVV</sequence>
<protein>
    <recommendedName>
        <fullName evidence="3">Transcriptional regulator</fullName>
    </recommendedName>
</protein>
<proteinExistence type="predicted"/>